<sequence>MPSLARHVARPPAALLAALAALSTHTPVAAQSDPFALPEGLTAQSVAQSAVPLLSEIVVDGKAGARMVTLAGSGDALAIDAQEARDAGLPVPEGASGPIRLASLKLYAWSFDPLRQRLTVQRFRTGENANLKDFAPRPRQASESTPLLALRIDYDLTATLSQSRSSAGGLLSSTLVYGNFALHGSARASTVPELGTPTILRLDTAARLAIPATGTAASLGDFVSAGSQSQRAVRMGGIQIASDFALRPDLVTLPLPAFSGDVAVPTTIDVLAGDQRYTLGDIEPGEFSVRNVPTQPGRGEASVILRDPLGREVVQTARFYVSDALLAPRTTGYAVNAGFVRRRYGFASNDYGQLAATAFVRRGLSPSLTAEASGEWTRGVGNGGLRGDFVLAKVALATIEGRVSSDSDTGRGTLLNIALESIGQKVGGSIRATLPSAGYRDVASRLGDEPPPRQYAAQVFYRLAPNTEFQVSYARQQFRVLPGPRPRDPLSEVMNANLRARLSSRATFFAGAGWRRSSSGSSWSVALGLSMRFGERTNTGLYTSYDDGRAAGSATFARDAIRDGEIGYRGAASISQGSHRVSGGLTWRDRRMLVDGQVEAVNGSVAARANARGTLLLAGGAVFARNQTGGSYALVRTGRVGGIPITRENQAVGVTNDRGLLLVQNIPAQATIKIDVDADRLPADALVRETTKMIRVPQRAVALVEIETTRFRPVLRQLRDTGGAVIATGTAVQFMPSGLTGIVGFDGLVEINAGAQDDRLMVGAPGNGCVAELTEAVLADESGAAITCRPVTIAEMESQAPTSAPKRARDGRTGKRTPALAARVTAP</sequence>
<comment type="caution">
    <text evidence="3">The sequence shown here is derived from an EMBL/GenBank/DDBJ whole genome shotgun (WGS) entry which is preliminary data.</text>
</comment>
<dbReference type="Gene3D" id="2.60.40.2610">
    <property type="entry name" value="Outer membrane usher protein FimD, plug domain"/>
    <property type="match status" value="1"/>
</dbReference>
<proteinExistence type="predicted"/>
<name>A0A6I4TDR3_9SPHN</name>
<organism evidence="3 4">
    <name type="scientific">Tsuneonella aeria</name>
    <dbReference type="NCBI Taxonomy" id="1837929"/>
    <lineage>
        <taxon>Bacteria</taxon>
        <taxon>Pseudomonadati</taxon>
        <taxon>Pseudomonadota</taxon>
        <taxon>Alphaproteobacteria</taxon>
        <taxon>Sphingomonadales</taxon>
        <taxon>Erythrobacteraceae</taxon>
        <taxon>Tsuneonella</taxon>
    </lineage>
</organism>
<reference evidence="3 4" key="1">
    <citation type="submission" date="2019-12" db="EMBL/GenBank/DDBJ databases">
        <title>Genomic-based taxomic classification of the family Erythrobacteraceae.</title>
        <authorList>
            <person name="Xu L."/>
        </authorList>
    </citation>
    <scope>NUCLEOTIDE SEQUENCE [LARGE SCALE GENOMIC DNA]</scope>
    <source>
        <strain evidence="3 4">100921-2</strain>
    </source>
</reference>
<feature type="region of interest" description="Disordered" evidence="1">
    <location>
        <begin position="796"/>
        <end position="827"/>
    </location>
</feature>
<dbReference type="AlphaFoldDB" id="A0A6I4TDR3"/>
<protein>
    <submittedName>
        <fullName evidence="3">Fimbria/pilus outer membrane usher protein</fullName>
    </submittedName>
</protein>
<evidence type="ECO:0000256" key="1">
    <source>
        <dbReference type="SAM" id="MobiDB-lite"/>
    </source>
</evidence>
<evidence type="ECO:0000313" key="4">
    <source>
        <dbReference type="Proteomes" id="UP000439522"/>
    </source>
</evidence>
<dbReference type="RefSeq" id="WP_160611081.1">
    <property type="nucleotide sequence ID" value="NZ_WTZA01000001.1"/>
</dbReference>
<dbReference type="GO" id="GO:0015473">
    <property type="term" value="F:fimbrial usher porin activity"/>
    <property type="evidence" value="ECO:0007669"/>
    <property type="project" value="InterPro"/>
</dbReference>
<gene>
    <name evidence="3" type="ORF">GRI40_09465</name>
</gene>
<accession>A0A6I4TDR3</accession>
<dbReference type="Pfam" id="PF00577">
    <property type="entry name" value="Usher"/>
    <property type="match status" value="1"/>
</dbReference>
<dbReference type="OrthoDB" id="8587at2"/>
<dbReference type="InterPro" id="IPR000015">
    <property type="entry name" value="Fimb_usher"/>
</dbReference>
<dbReference type="Gene3D" id="2.60.40.3110">
    <property type="match status" value="1"/>
</dbReference>
<dbReference type="GO" id="GO:0009279">
    <property type="term" value="C:cell outer membrane"/>
    <property type="evidence" value="ECO:0007669"/>
    <property type="project" value="TreeGrafter"/>
</dbReference>
<dbReference type="EMBL" id="WTZA01000001">
    <property type="protein sequence ID" value="MXO75441.1"/>
    <property type="molecule type" value="Genomic_DNA"/>
</dbReference>
<dbReference type="InterPro" id="IPR042186">
    <property type="entry name" value="FimD_plug_dom"/>
</dbReference>
<keyword evidence="4" id="KW-1185">Reference proteome</keyword>
<dbReference type="PANTHER" id="PTHR30451">
    <property type="entry name" value="OUTER MEMBRANE USHER PROTEIN"/>
    <property type="match status" value="1"/>
</dbReference>
<feature type="chain" id="PRO_5026303922" evidence="2">
    <location>
        <begin position="31"/>
        <end position="827"/>
    </location>
</feature>
<dbReference type="GO" id="GO:0009297">
    <property type="term" value="P:pilus assembly"/>
    <property type="evidence" value="ECO:0007669"/>
    <property type="project" value="InterPro"/>
</dbReference>
<dbReference type="PANTHER" id="PTHR30451:SF5">
    <property type="entry name" value="SLR0019 PROTEIN"/>
    <property type="match status" value="1"/>
</dbReference>
<dbReference type="Proteomes" id="UP000439522">
    <property type="component" value="Unassembled WGS sequence"/>
</dbReference>
<evidence type="ECO:0000256" key="2">
    <source>
        <dbReference type="SAM" id="SignalP"/>
    </source>
</evidence>
<keyword evidence="2" id="KW-0732">Signal</keyword>
<feature type="signal peptide" evidence="2">
    <location>
        <begin position="1"/>
        <end position="30"/>
    </location>
</feature>
<evidence type="ECO:0000313" key="3">
    <source>
        <dbReference type="EMBL" id="MXO75441.1"/>
    </source>
</evidence>